<feature type="domain" description="AMP-binding enzyme C-terminal" evidence="4">
    <location>
        <begin position="432"/>
        <end position="507"/>
    </location>
</feature>
<dbReference type="EMBL" id="CM031814">
    <property type="protein sequence ID" value="KAG6651333.1"/>
    <property type="molecule type" value="Genomic_DNA"/>
</dbReference>
<dbReference type="InterPro" id="IPR025110">
    <property type="entry name" value="AMP-bd_C"/>
</dbReference>
<accession>A0A8T1QAG2</accession>
<dbReference type="Pfam" id="PF00501">
    <property type="entry name" value="AMP-binding"/>
    <property type="match status" value="1"/>
</dbReference>
<comment type="caution">
    <text evidence="5">The sequence shown here is derived from an EMBL/GenBank/DDBJ whole genome shotgun (WGS) entry which is preliminary data.</text>
</comment>
<dbReference type="Proteomes" id="UP000811609">
    <property type="component" value="Chromosome 6"/>
</dbReference>
<dbReference type="GO" id="GO:0004467">
    <property type="term" value="F:long-chain fatty acid-CoA ligase activity"/>
    <property type="evidence" value="ECO:0007669"/>
    <property type="project" value="TreeGrafter"/>
</dbReference>
<evidence type="ECO:0000313" key="5">
    <source>
        <dbReference type="EMBL" id="KAG6651333.1"/>
    </source>
</evidence>
<dbReference type="PANTHER" id="PTHR24096:SF389">
    <property type="entry name" value="4-COUMARATE--COA LIGASE-LIKE 1"/>
    <property type="match status" value="1"/>
</dbReference>
<gene>
    <name evidence="5" type="ORF">CIPAW_06G103500</name>
</gene>
<protein>
    <recommendedName>
        <fullName evidence="7">4-coumarate--CoA ligase</fullName>
    </recommendedName>
</protein>
<dbReference type="GO" id="GO:0046949">
    <property type="term" value="P:fatty-acyl-CoA biosynthetic process"/>
    <property type="evidence" value="ECO:0007669"/>
    <property type="project" value="TreeGrafter"/>
</dbReference>
<keyword evidence="6" id="KW-1185">Reference proteome</keyword>
<feature type="domain" description="AMP-dependent synthetase/ligase" evidence="3">
    <location>
        <begin position="59"/>
        <end position="381"/>
    </location>
</feature>
<name>A0A8T1QAG2_CARIL</name>
<comment type="similarity">
    <text evidence="1">Belongs to the ATP-dependent AMP-binding enzyme family.</text>
</comment>
<organism evidence="5 6">
    <name type="scientific">Carya illinoinensis</name>
    <name type="common">Pecan</name>
    <dbReference type="NCBI Taxonomy" id="32201"/>
    <lineage>
        <taxon>Eukaryota</taxon>
        <taxon>Viridiplantae</taxon>
        <taxon>Streptophyta</taxon>
        <taxon>Embryophyta</taxon>
        <taxon>Tracheophyta</taxon>
        <taxon>Spermatophyta</taxon>
        <taxon>Magnoliopsida</taxon>
        <taxon>eudicotyledons</taxon>
        <taxon>Gunneridae</taxon>
        <taxon>Pentapetalae</taxon>
        <taxon>rosids</taxon>
        <taxon>fabids</taxon>
        <taxon>Fagales</taxon>
        <taxon>Juglandaceae</taxon>
        <taxon>Carya</taxon>
    </lineage>
</organism>
<dbReference type="InterPro" id="IPR000873">
    <property type="entry name" value="AMP-dep_synth/lig_dom"/>
</dbReference>
<evidence type="ECO:0000313" key="6">
    <source>
        <dbReference type="Proteomes" id="UP000811609"/>
    </source>
</evidence>
<sequence length="507" mass="55870">MGGGGVIISSAWGREEVGPFVYGNLRQNLPHNEEHIFRSRFLAVLVPDDITLPQLVLQDAEVYADKVAFVEVVTRKEVTYSDVVRNQEFAKALSSLGLSKGHIAIVAWGITVAGGVFLDANPTTHASEIKKQVEAAEAKLIVTNGPNYEKVKGLRLLVIIHGEELIEGAMNWNKLLKAANRASTNITKEDVHQTDLCALPFSSGTTGLSNGVKLTHRNLCVGPYMVGQVTTLGLIPFFHIYGIIGICCATLRNKGKVVEVTFAPIVPPIILQLVNNPIVEEFDRNMLKLWVIMSVASPLALELLTAFENKFPGVHVQKHSCITLTLVNPETGSWLTKKNSVSYILLNLEVKFIDLETGRSVPKNTTGEIYVRSQCVMQGYYNNNEETAQIIDDKAWLHTSDIGFINEEEDVFVVDRIKELIKYKGFQVALIEHEAILLTHPSIEDTAIVLPPDKEAGEIPAASVVVTPSATENAKDVIDYVASNVAHYKKVRMVQFVDTIPKSHSEK</sequence>
<keyword evidence="2" id="KW-0436">Ligase</keyword>
<evidence type="ECO:0008006" key="7">
    <source>
        <dbReference type="Google" id="ProtNLM"/>
    </source>
</evidence>
<dbReference type="Pfam" id="PF13193">
    <property type="entry name" value="AMP-binding_C"/>
    <property type="match status" value="1"/>
</dbReference>
<proteinExistence type="inferred from homology"/>
<evidence type="ECO:0000259" key="4">
    <source>
        <dbReference type="Pfam" id="PF13193"/>
    </source>
</evidence>
<reference evidence="5" key="1">
    <citation type="submission" date="2020-12" db="EMBL/GenBank/DDBJ databases">
        <title>WGS assembly of Carya illinoinensis cv. Pawnee.</title>
        <authorList>
            <person name="Platts A."/>
            <person name="Shu S."/>
            <person name="Wright S."/>
            <person name="Barry K."/>
            <person name="Edger P."/>
            <person name="Pires J.C."/>
            <person name="Schmutz J."/>
        </authorList>
    </citation>
    <scope>NUCLEOTIDE SEQUENCE</scope>
    <source>
        <tissue evidence="5">Leaf</tissue>
    </source>
</reference>
<evidence type="ECO:0000259" key="3">
    <source>
        <dbReference type="Pfam" id="PF00501"/>
    </source>
</evidence>
<dbReference type="AlphaFoldDB" id="A0A8T1QAG2"/>
<evidence type="ECO:0000256" key="2">
    <source>
        <dbReference type="ARBA" id="ARBA00022598"/>
    </source>
</evidence>
<evidence type="ECO:0000256" key="1">
    <source>
        <dbReference type="ARBA" id="ARBA00006432"/>
    </source>
</evidence>
<dbReference type="PANTHER" id="PTHR24096">
    <property type="entry name" value="LONG-CHAIN-FATTY-ACID--COA LIGASE"/>
    <property type="match status" value="1"/>
</dbReference>